<feature type="compositionally biased region" description="Low complexity" evidence="5">
    <location>
        <begin position="1751"/>
        <end position="1760"/>
    </location>
</feature>
<feature type="compositionally biased region" description="Low complexity" evidence="5">
    <location>
        <begin position="627"/>
        <end position="643"/>
    </location>
</feature>
<dbReference type="InterPro" id="IPR036361">
    <property type="entry name" value="SAP_dom_sf"/>
</dbReference>
<sequence>MDHNLLVSELQQLIVESKRRNHEVKDAGEVALEILRPGPQSREVLSANADKLLAPMTLGCKTKNAKIVGISIAALQRLVALGGVPLEHLPGVLQTLGAVSGQAVDIQLKILQTLLSMLTYCTDMHGETLGTALLLCFKLQDSRVSVVSSTAAATLRQAIMVVFDRVSVEDDPTETLTLPSDPPEEVQVTPAVKDAYYILSDLEKEKPVMLKLQSLQRTFGLELIESILSGYEGVVKKHPELVHLLRHSLHPLIIRLQGEKPSFPVALRICRLLYVLVRSYADQLSAEVETYLLTLIRLGAGDPDEEKPPAKKDTVAPWMHVLALEILRGICGDPALLRNIWTQYDKAGGTKLFAKLVSALGHLVNEKPALLGVGTQMHGLGVPASSSEHVNSGYLDMGIGMVASAATLGASAVSSAMSGPTAVGLGAHSGVKQRLIEQHDKAEPPAFPETYAYLLAVQSLCAIAESIFTGIGSEETRETSKGLAESAWPALLAALSYSIATDLSDQLFVEVLAALQDFTVACGTLDLSTPRDAFLQTLARCAVPPTVVSAMQTYMDSPPKASLTVESLVSGPTGPPSLSERNLACLRSLIGVTQLLAGSMGPGWHDVLETLQNANYLLNASRAPRRPNVQSPVSPSKSPSLEPTAPKPDMLQDLDAESIQGAVNELFENTRDLDDAAFTVFVTALCQLSAEVIGMENPSAQTLPRPSAEPRRRTSGISIGSSSKSSERSFGLAKLRSVATLNVNRLVQSPPEVGWGVVTQHLVAVARHTTAPSPIRVQASDTLAEFLQLSLRTACEARVQHQIFDVLAKVVDVAPVSNTVATDYDVRSTGYETLNHILQSSGHSLEVGWPTIFDMLNYVCKRPEDAQPHKGDAALVRIAFPSLTLICTDFLSSLDADAMRQCIVCLGYFGRQTDDVNISLNAIGLLWNVSDAVQGDSKELWLYLLTELLALARDQRLEVRSSAMQTLFRCVELYGSSLSSELWDKVFAQVVFPLMEAMRGDESQVLALTSVGNIFGQFLPQIMALPDAKGVYQHLLDLLVKSWTSEPRKCGTAAVRVLERVLSVAEKGSPLLPPSWDTFVALGRALKDPHEDPYTQDNLVVLVKVASLLHAKLQWDDDKLKEFSNILRSLVTYSKSPDYRPDVDVMSPLQKDVAELVASSQLGAHLVLCDLAEFASLAYVGSGNPKLSYVALSKFAMPKIFDVFAPVSSDKSLYEDETVEAILKAFSLPIKLKYDCPPASKYGSDEPLWRTAMRTFVGVLSHVVKGLDGELSEERYDAIWGTIMDVFSGVLLADSGEEPLPDDEEFILPLLNDMRTALFARLRDPRLKPAVVERFAETLRRASLLYHYDVEASGGTTAPAVNDDGEGVRYWAFDQLQGDGDGRGGGEPPRRGALRPGRPETLRPDAAPVPGRRKAARPDALFSHERRKRFRRERRHQGRREGGWGGDTITSAMSGPTAVGLGAHSGVKQRLIEQHDKAEPPAFPETYAYLLAVQSLCAIAESIFTGIGSEETRETSKGLAESAWPALLAALSYSIATDLSDQLFVEVLAALQDFTVACGTLDLSTPRDAFLQTLARCAVPPTVVSAMQTYMDSPPKASLTVESLVSGPTGPPSLSERNLACLRSLIGVTQLLAGSMGPGWHDVLETLQNANYLLNASRAPRRPNVQSPVSPSKSPSLEPTAPKPDMLQDLDAESIQGAVNELFENTRDLDDAAFTVFVTALCQLSAEVIGMENPSAQTLPRPSAEPRRRTSGISIGSSSKSSERSFGLAKLRSVATLNVNRLVQSPPEVGWGVVTQHLVAVARHTTAPSPIRVQASDTLAEFLQLSLRTACEARVQHQIFDVLAKVVDVAPVSNTVVTTTMMIRTRSRSLSIVDCMHSGDLADILVPDLLTDGASDPVGHHLGDLRVLEVDNLNALGAEEVLATNKVLVLSKDDERELVQDAGAGALGVSLILDSNITGDYLMYLVNATHSDLPEGSARDLVMTNSEHELQDLLRAIGPVSGGRKTDLAIRIQQLSVLEDELLDPGEVSLSWAVPTTSVRDPRYLNLRRRGWEELKDECRSRGLFVEGCKHDMVVRLMEAEDETSPGGYRRSTFGRPYFSFRRGMILSASGVLFLVLVHWSRHGVMVMFTGVPFHTATNPSRTNNAAIKILPPDGSSATWRVVWDRTTFNLQTEGEADILCSNLRGRS</sequence>
<dbReference type="FunCoup" id="K1VRN9">
    <property type="interactions" value="398"/>
</dbReference>
<evidence type="ECO:0000256" key="6">
    <source>
        <dbReference type="SAM" id="Phobius"/>
    </source>
</evidence>
<gene>
    <name evidence="8" type="ORF">A1Q2_02472</name>
</gene>
<dbReference type="eggNOG" id="KOG1848">
    <property type="taxonomic scope" value="Eukaryota"/>
</dbReference>
<dbReference type="OrthoDB" id="294853at2759"/>
<dbReference type="InterPro" id="IPR021133">
    <property type="entry name" value="HEAT_type_2"/>
</dbReference>
<dbReference type="GO" id="GO:0015031">
    <property type="term" value="P:protein transport"/>
    <property type="evidence" value="ECO:0007669"/>
    <property type="project" value="UniProtKB-KW"/>
</dbReference>
<dbReference type="InterPro" id="IPR016024">
    <property type="entry name" value="ARM-type_fold"/>
</dbReference>
<dbReference type="PROSITE" id="PS50800">
    <property type="entry name" value="SAP"/>
    <property type="match status" value="1"/>
</dbReference>
<dbReference type="SUPFAM" id="SSF48371">
    <property type="entry name" value="ARM repeat"/>
    <property type="match status" value="2"/>
</dbReference>
<evidence type="ECO:0000256" key="3">
    <source>
        <dbReference type="ARBA" id="ARBA00022927"/>
    </source>
</evidence>
<comment type="similarity">
    <text evidence="1">Belongs to the MON2 family.</text>
</comment>
<dbReference type="InterPro" id="IPR032629">
    <property type="entry name" value="DCB_dom"/>
</dbReference>
<accession>K1VRN9</accession>
<evidence type="ECO:0000313" key="9">
    <source>
        <dbReference type="Proteomes" id="UP000006757"/>
    </source>
</evidence>
<dbReference type="InParanoid" id="K1VRN9"/>
<dbReference type="Gene3D" id="1.25.10.10">
    <property type="entry name" value="Leucine-rich Repeat Variant"/>
    <property type="match status" value="1"/>
</dbReference>
<feature type="compositionally biased region" description="Basic residues" evidence="5">
    <location>
        <begin position="1425"/>
        <end position="1438"/>
    </location>
</feature>
<dbReference type="Pfam" id="PF16206">
    <property type="entry name" value="Mon2_C"/>
    <property type="match status" value="2"/>
</dbReference>
<feature type="region of interest" description="Disordered" evidence="5">
    <location>
        <begin position="622"/>
        <end position="649"/>
    </location>
</feature>
<keyword evidence="6" id="KW-0472">Membrane</keyword>
<feature type="compositionally biased region" description="Basic and acidic residues" evidence="5">
    <location>
        <begin position="1380"/>
        <end position="1390"/>
    </location>
</feature>
<keyword evidence="9" id="KW-1185">Reference proteome</keyword>
<dbReference type="Pfam" id="PF16213">
    <property type="entry name" value="DCB"/>
    <property type="match status" value="1"/>
</dbReference>
<feature type="region of interest" description="Disordered" evidence="5">
    <location>
        <begin position="1375"/>
        <end position="1449"/>
    </location>
</feature>
<keyword evidence="3" id="KW-0653">Protein transport</keyword>
<proteinExistence type="inferred from homology"/>
<keyword evidence="6" id="KW-0812">Transmembrane</keyword>
<dbReference type="GO" id="GO:0005794">
    <property type="term" value="C:Golgi apparatus"/>
    <property type="evidence" value="ECO:0007669"/>
    <property type="project" value="UniProtKB-ARBA"/>
</dbReference>
<dbReference type="InterPro" id="IPR032691">
    <property type="entry name" value="Mon2/Sec7/BIG1-like_HUS"/>
</dbReference>
<dbReference type="PANTHER" id="PTHR10663">
    <property type="entry name" value="GUANYL-NUCLEOTIDE EXCHANGE FACTOR"/>
    <property type="match status" value="1"/>
</dbReference>
<feature type="region of interest" description="Disordered" evidence="5">
    <location>
        <begin position="698"/>
        <end position="725"/>
    </location>
</feature>
<dbReference type="Gene3D" id="1.10.720.30">
    <property type="entry name" value="SAP domain"/>
    <property type="match status" value="1"/>
</dbReference>
<evidence type="ECO:0000256" key="5">
    <source>
        <dbReference type="SAM" id="MobiDB-lite"/>
    </source>
</evidence>
<reference evidence="8 9" key="1">
    <citation type="journal article" date="2012" name="Eukaryot. Cell">
        <title>Genome sequence of the Trichosporon asahii environmental strain CBS 8904.</title>
        <authorList>
            <person name="Yang R.Y."/>
            <person name="Li H.T."/>
            <person name="Zhu H."/>
            <person name="Zhou G.P."/>
            <person name="Wang M."/>
            <person name="Wang L."/>
        </authorList>
    </citation>
    <scope>NUCLEOTIDE SEQUENCE [LARGE SCALE GENOMIC DNA]</scope>
    <source>
        <strain evidence="8 9">CBS 8904</strain>
    </source>
</reference>
<name>K1VRN9_TRIAC</name>
<feature type="domain" description="SAP" evidence="7">
    <location>
        <begin position="2047"/>
        <end position="2081"/>
    </location>
</feature>
<keyword evidence="2" id="KW-0813">Transport</keyword>
<keyword evidence="6" id="KW-1133">Transmembrane helix</keyword>
<feature type="repeat" description="HEAT" evidence="4">
    <location>
        <begin position="944"/>
        <end position="982"/>
    </location>
</feature>
<feature type="compositionally biased region" description="Low complexity" evidence="5">
    <location>
        <begin position="1663"/>
        <end position="1679"/>
    </location>
</feature>
<dbReference type="HOGENOM" id="CLU_231357_0_0_1"/>
<evidence type="ECO:0000259" key="7">
    <source>
        <dbReference type="PROSITE" id="PS50800"/>
    </source>
</evidence>
<feature type="compositionally biased region" description="Low complexity" evidence="5">
    <location>
        <begin position="715"/>
        <end position="724"/>
    </location>
</feature>
<dbReference type="PROSITE" id="PS50077">
    <property type="entry name" value="HEAT_REPEAT"/>
    <property type="match status" value="1"/>
</dbReference>
<dbReference type="EMBL" id="AMBO01000261">
    <property type="protein sequence ID" value="EKD03251.1"/>
    <property type="molecule type" value="Genomic_DNA"/>
</dbReference>
<feature type="transmembrane region" description="Helical" evidence="6">
    <location>
        <begin position="2101"/>
        <end position="2120"/>
    </location>
</feature>
<feature type="region of interest" description="Disordered" evidence="5">
    <location>
        <begin position="1734"/>
        <end position="1761"/>
    </location>
</feature>
<evidence type="ECO:0000256" key="1">
    <source>
        <dbReference type="ARBA" id="ARBA00008144"/>
    </source>
</evidence>
<dbReference type="InterPro" id="IPR032817">
    <property type="entry name" value="Mon2_C"/>
</dbReference>
<dbReference type="InterPro" id="IPR003034">
    <property type="entry name" value="SAP_dom"/>
</dbReference>
<evidence type="ECO:0000313" key="8">
    <source>
        <dbReference type="EMBL" id="EKD03251.1"/>
    </source>
</evidence>
<comment type="caution">
    <text evidence="8">The sequence shown here is derived from an EMBL/GenBank/DDBJ whole genome shotgun (WGS) entry which is preliminary data.</text>
</comment>
<dbReference type="Pfam" id="PF12783">
    <property type="entry name" value="Sec7-like_HUS"/>
    <property type="match status" value="1"/>
</dbReference>
<feature type="region of interest" description="Disordered" evidence="5">
    <location>
        <begin position="1658"/>
        <end position="1685"/>
    </location>
</feature>
<dbReference type="STRING" id="1220162.K1VRN9"/>
<organism evidence="8 9">
    <name type="scientific">Trichosporon asahii var. asahii (strain CBS 8904)</name>
    <name type="common">Yeast</name>
    <dbReference type="NCBI Taxonomy" id="1220162"/>
    <lineage>
        <taxon>Eukaryota</taxon>
        <taxon>Fungi</taxon>
        <taxon>Dikarya</taxon>
        <taxon>Basidiomycota</taxon>
        <taxon>Agaricomycotina</taxon>
        <taxon>Tremellomycetes</taxon>
        <taxon>Trichosporonales</taxon>
        <taxon>Trichosporonaceae</taxon>
        <taxon>Trichosporon</taxon>
    </lineage>
</organism>
<evidence type="ECO:0000256" key="4">
    <source>
        <dbReference type="PROSITE-ProRule" id="PRU00103"/>
    </source>
</evidence>
<evidence type="ECO:0000256" key="2">
    <source>
        <dbReference type="ARBA" id="ARBA00022448"/>
    </source>
</evidence>
<protein>
    <recommendedName>
        <fullName evidence="7">SAP domain-containing protein</fullName>
    </recommendedName>
</protein>
<dbReference type="PANTHER" id="PTHR10663:SF333">
    <property type="entry name" value="PROTEIN MON2 HOMOLOG"/>
    <property type="match status" value="1"/>
</dbReference>
<dbReference type="InterPro" id="IPR011989">
    <property type="entry name" value="ARM-like"/>
</dbReference>
<dbReference type="Proteomes" id="UP000006757">
    <property type="component" value="Unassembled WGS sequence"/>
</dbReference>